<feature type="active site" description="Nucleophile" evidence="6">
    <location>
        <position position="79"/>
    </location>
</feature>
<evidence type="ECO:0000259" key="9">
    <source>
        <dbReference type="PROSITE" id="PS51779"/>
    </source>
</evidence>
<dbReference type="GO" id="GO:0019867">
    <property type="term" value="C:outer membrane"/>
    <property type="evidence" value="ECO:0007669"/>
    <property type="project" value="InterPro"/>
</dbReference>
<comment type="subcellular location">
    <subcellularLocation>
        <location evidence="1">Membrane</location>
    </subcellularLocation>
</comment>
<organism evidence="10 11">
    <name type="scientific">Photobacterium angustum</name>
    <dbReference type="NCBI Taxonomy" id="661"/>
    <lineage>
        <taxon>Bacteria</taxon>
        <taxon>Pseudomonadati</taxon>
        <taxon>Pseudomonadota</taxon>
        <taxon>Gammaproteobacteria</taxon>
        <taxon>Vibrionales</taxon>
        <taxon>Vibrionaceae</taxon>
        <taxon>Photobacterium</taxon>
    </lineage>
</organism>
<feature type="short sequence motif" description="GXSXG" evidence="6">
    <location>
        <begin position="77"/>
        <end position="81"/>
    </location>
</feature>
<dbReference type="GO" id="GO:0016787">
    <property type="term" value="F:hydrolase activity"/>
    <property type="evidence" value="ECO:0007669"/>
    <property type="project" value="UniProtKB-UniRule"/>
</dbReference>
<feature type="short sequence motif" description="GXGXXG" evidence="6">
    <location>
        <begin position="50"/>
        <end position="55"/>
    </location>
</feature>
<feature type="active site" description="Proton acceptor" evidence="6">
    <location>
        <position position="226"/>
    </location>
</feature>
<feature type="signal peptide" evidence="7">
    <location>
        <begin position="1"/>
        <end position="31"/>
    </location>
</feature>
<dbReference type="RefSeq" id="WP_105061655.1">
    <property type="nucleotide sequence ID" value="NZ_MSCJ01000003.1"/>
</dbReference>
<dbReference type="Pfam" id="PF07244">
    <property type="entry name" value="POTRA"/>
    <property type="match status" value="1"/>
</dbReference>
<name>A0A2S7VI05_PHOAN</name>
<dbReference type="Pfam" id="PF01734">
    <property type="entry name" value="Patatin"/>
    <property type="match status" value="1"/>
</dbReference>
<dbReference type="SUPFAM" id="SSF52151">
    <property type="entry name" value="FabD/lysophospholipase-like"/>
    <property type="match status" value="1"/>
</dbReference>
<dbReference type="InterPro" id="IPR034746">
    <property type="entry name" value="POTRA"/>
</dbReference>
<dbReference type="CDD" id="cd07205">
    <property type="entry name" value="Pat_PNPLA6_PNPLA7_NTE1_like"/>
    <property type="match status" value="1"/>
</dbReference>
<dbReference type="AlphaFoldDB" id="A0A2S7VI05"/>
<feature type="chain" id="PRO_5015597263" evidence="7">
    <location>
        <begin position="32"/>
        <end position="766"/>
    </location>
</feature>
<feature type="short sequence motif" description="DGA/G" evidence="6">
    <location>
        <begin position="226"/>
        <end position="228"/>
    </location>
</feature>
<dbReference type="Gene3D" id="2.40.160.50">
    <property type="entry name" value="membrane protein fhac: a member of the omp85/tpsb transporter family"/>
    <property type="match status" value="1"/>
</dbReference>
<dbReference type="InterPro" id="IPR016035">
    <property type="entry name" value="Acyl_Trfase/lysoPLipase"/>
</dbReference>
<dbReference type="PANTHER" id="PTHR14226">
    <property type="entry name" value="NEUROPATHY TARGET ESTERASE/SWISS CHEESE D.MELANOGASTER"/>
    <property type="match status" value="1"/>
</dbReference>
<feature type="domain" description="PNPLA" evidence="8">
    <location>
        <begin position="46"/>
        <end position="239"/>
    </location>
</feature>
<evidence type="ECO:0000313" key="10">
    <source>
        <dbReference type="EMBL" id="PQJ61787.1"/>
    </source>
</evidence>
<dbReference type="Gene3D" id="3.40.1090.10">
    <property type="entry name" value="Cytosolic phospholipase A2 catalytic domain"/>
    <property type="match status" value="2"/>
</dbReference>
<evidence type="ECO:0000256" key="1">
    <source>
        <dbReference type="ARBA" id="ARBA00004370"/>
    </source>
</evidence>
<dbReference type="Gene3D" id="3.10.20.310">
    <property type="entry name" value="membrane protein fhac"/>
    <property type="match status" value="1"/>
</dbReference>
<dbReference type="PROSITE" id="PS51779">
    <property type="entry name" value="POTRA"/>
    <property type="match status" value="1"/>
</dbReference>
<accession>A0A2S7VI05</accession>
<keyword evidence="7" id="KW-0732">Signal</keyword>
<keyword evidence="3 6" id="KW-0442">Lipid degradation</keyword>
<dbReference type="InterPro" id="IPR050301">
    <property type="entry name" value="NTE"/>
</dbReference>
<gene>
    <name evidence="10" type="ORF">BTO08_15990</name>
</gene>
<dbReference type="EMBL" id="MSCJ01000003">
    <property type="protein sequence ID" value="PQJ61787.1"/>
    <property type="molecule type" value="Genomic_DNA"/>
</dbReference>
<keyword evidence="4 6" id="KW-0443">Lipid metabolism</keyword>
<comment type="caution">
    <text evidence="10">The sequence shown here is derived from an EMBL/GenBank/DDBJ whole genome shotgun (WGS) entry which is preliminary data.</text>
</comment>
<evidence type="ECO:0000256" key="3">
    <source>
        <dbReference type="ARBA" id="ARBA00022963"/>
    </source>
</evidence>
<dbReference type="PROSITE" id="PS51635">
    <property type="entry name" value="PNPLA"/>
    <property type="match status" value="1"/>
</dbReference>
<dbReference type="GO" id="GO:0016042">
    <property type="term" value="P:lipid catabolic process"/>
    <property type="evidence" value="ECO:0007669"/>
    <property type="project" value="UniProtKB-UniRule"/>
</dbReference>
<evidence type="ECO:0000313" key="11">
    <source>
        <dbReference type="Proteomes" id="UP000238730"/>
    </source>
</evidence>
<evidence type="ECO:0000256" key="7">
    <source>
        <dbReference type="SAM" id="SignalP"/>
    </source>
</evidence>
<evidence type="ECO:0000259" key="8">
    <source>
        <dbReference type="PROSITE" id="PS51635"/>
    </source>
</evidence>
<keyword evidence="2 6" id="KW-0378">Hydrolase</keyword>
<dbReference type="InterPro" id="IPR002641">
    <property type="entry name" value="PNPLA_dom"/>
</dbReference>
<keyword evidence="5" id="KW-0472">Membrane</keyword>
<dbReference type="OrthoDB" id="5290098at2"/>
<protein>
    <submittedName>
        <fullName evidence="10">Phospholipase</fullName>
    </submittedName>
</protein>
<proteinExistence type="predicted"/>
<evidence type="ECO:0000256" key="5">
    <source>
        <dbReference type="ARBA" id="ARBA00023136"/>
    </source>
</evidence>
<dbReference type="Proteomes" id="UP000238730">
    <property type="component" value="Unassembled WGS sequence"/>
</dbReference>
<feature type="domain" description="POTRA" evidence="9">
    <location>
        <begin position="357"/>
        <end position="428"/>
    </location>
</feature>
<dbReference type="PANTHER" id="PTHR14226:SF29">
    <property type="entry name" value="NEUROPATHY TARGET ESTERASE SWS"/>
    <property type="match status" value="1"/>
</dbReference>
<evidence type="ECO:0000256" key="4">
    <source>
        <dbReference type="ARBA" id="ARBA00023098"/>
    </source>
</evidence>
<reference evidence="10 11" key="1">
    <citation type="submission" date="2016-12" db="EMBL/GenBank/DDBJ databases">
        <title>Diversity of luminous bacteria.</title>
        <authorList>
            <person name="Yoshizawa S."/>
            <person name="Kogure K."/>
        </authorList>
    </citation>
    <scope>NUCLEOTIDE SEQUENCE [LARGE SCALE GENOMIC DNA]</scope>
    <source>
        <strain evidence="10 11">LC1-200</strain>
    </source>
</reference>
<evidence type="ECO:0000256" key="2">
    <source>
        <dbReference type="ARBA" id="ARBA00022801"/>
    </source>
</evidence>
<evidence type="ECO:0000256" key="6">
    <source>
        <dbReference type="PROSITE-ProRule" id="PRU01161"/>
    </source>
</evidence>
<dbReference type="InterPro" id="IPR010827">
    <property type="entry name" value="BamA/TamA_POTRA"/>
</dbReference>
<sequence>MIGNFMVLKKHKIIKTVLFMALSVQSLTVYASADERPKLNRERIGLVLSGGGAKGAAHIGVLEVLEENRIPVDIVTGTSMGAYVGGIYAMGLSAKEVKRRTFAVEWEEGYLDRASRNDLTLRRKQQSDRYQLHTDIGLDLNGEFKSRSGAFQGQGFAKILRDVTDNLPALKSFDQLAIPYRSVATDIAKVKPVILSSGHLATAMQASMTVPGALKPVHLNGKLLVDGGVVNNMPVNVAQVLGADVIIAVDLRDNLMPSKDLDSALNIVSQLTTYMTNASADLQKSLMDEGDVYLQPDVSFMTAADFDQMKKAYLAGRKVATASLPKLLRYQLSEHDYQAYIKQKQSRRSQLTVASAYYIDKIKIKNNTRLPEKTLLSQLDLKTGRVISNEELEQAVKRLQSEDVYGRITYQIKQENGENVLDMDINEKSWGPGYLNFTLAFEDDFVNRSNFSFGAQYLYTDLTDKGGEWLTEFSLGSWKNINTEFYFPLDYNQQFFTEIGAGASNEVRKFNRPSINYVEENRDDRFNIETEYRHVNGYAAIGWNLKSSAEAVLGYSVQKGSITILSKRDKENYFLHGPYVNLIYDDLDSFYFPSKGLYANATLGYNQTTSEYKDNGEVNGNTISYNLSIKKPFTYDRHTLVLNAKTAGSDSDEMLPIFVQALGGLFNLSGYHRYELNGRYSAFTSLVYRYRVMDNNFGAFKLPVYVGGSIEHGGVWAKSSEMSWGSAVTAGSIYAAVDSIIGPVYLSYGQAEDGNSSFYLSLGSSW</sequence>